<dbReference type="RefSeq" id="WP_119538902.1">
    <property type="nucleotide sequence ID" value="NZ_QYRN01000002.1"/>
</dbReference>
<dbReference type="GO" id="GO:0006412">
    <property type="term" value="P:translation"/>
    <property type="evidence" value="ECO:0007669"/>
    <property type="project" value="UniProtKB-UniRule"/>
</dbReference>
<comment type="caution">
    <text evidence="3">The sequence shown here is derived from an EMBL/GenBank/DDBJ whole genome shotgun (WGS) entry which is preliminary data.</text>
</comment>
<dbReference type="CDD" id="cd00487">
    <property type="entry name" value="Pep_deformylase"/>
    <property type="match status" value="1"/>
</dbReference>
<dbReference type="NCBIfam" id="NF001159">
    <property type="entry name" value="PRK00150.1-3"/>
    <property type="match status" value="1"/>
</dbReference>
<dbReference type="PANTHER" id="PTHR10458:SF22">
    <property type="entry name" value="PEPTIDE DEFORMYLASE"/>
    <property type="match status" value="1"/>
</dbReference>
<dbReference type="PIRSF" id="PIRSF004749">
    <property type="entry name" value="Pep_def"/>
    <property type="match status" value="1"/>
</dbReference>
<protein>
    <recommendedName>
        <fullName evidence="2">Peptide deformylase</fullName>
        <shortName evidence="2">PDF</shortName>
        <ecNumber evidence="2">3.5.1.88</ecNumber>
    </recommendedName>
    <alternativeName>
        <fullName evidence="2">Polypeptide deformylase</fullName>
    </alternativeName>
</protein>
<evidence type="ECO:0000256" key="1">
    <source>
        <dbReference type="ARBA" id="ARBA00010759"/>
    </source>
</evidence>
<dbReference type="Proteomes" id="UP000265750">
    <property type="component" value="Unassembled WGS sequence"/>
</dbReference>
<dbReference type="SUPFAM" id="SSF56420">
    <property type="entry name" value="Peptide deformylase"/>
    <property type="match status" value="1"/>
</dbReference>
<evidence type="ECO:0000313" key="4">
    <source>
        <dbReference type="Proteomes" id="UP000265750"/>
    </source>
</evidence>
<dbReference type="NCBIfam" id="TIGR00079">
    <property type="entry name" value="pept_deformyl"/>
    <property type="match status" value="1"/>
</dbReference>
<keyword evidence="2" id="KW-0408">Iron</keyword>
<comment type="function">
    <text evidence="2">Removes the formyl group from the N-terminal Met of newly synthesized proteins. Requires at least a dipeptide for an efficient rate of reaction. N-terminal L-methionine is a prerequisite for activity but the enzyme has broad specificity at other positions.</text>
</comment>
<dbReference type="PRINTS" id="PR01576">
    <property type="entry name" value="PDEFORMYLASE"/>
</dbReference>
<dbReference type="GO" id="GO:0042586">
    <property type="term" value="F:peptide deformylase activity"/>
    <property type="evidence" value="ECO:0007669"/>
    <property type="project" value="UniProtKB-UniRule"/>
</dbReference>
<keyword evidence="2" id="KW-0479">Metal-binding</keyword>
<keyword evidence="4" id="KW-1185">Reference proteome</keyword>
<reference evidence="4" key="1">
    <citation type="submission" date="2018-09" db="EMBL/GenBank/DDBJ databases">
        <authorList>
            <person name="Tuo L."/>
        </authorList>
    </citation>
    <scope>NUCLEOTIDE SEQUENCE [LARGE SCALE GENOMIC DNA]</scope>
    <source>
        <strain evidence="4">M2BS4Y-1</strain>
    </source>
</reference>
<dbReference type="AlphaFoldDB" id="A0A3A1WQ24"/>
<dbReference type="EMBL" id="QYRN01000002">
    <property type="protein sequence ID" value="RIY02825.1"/>
    <property type="molecule type" value="Genomic_DNA"/>
</dbReference>
<sequence length="172" mass="19212">MSVKPLVILPDPILRRQSEPVLRVDDAVRRFVDDMLETMYDAPGIGLAAIQVGEPLRIVTIDLSKEDDAEKSPQVFLNPEILRASDERSVYEEGCLSIPDYYAEVERPAGVTVRYLGLDGQTHEAEADGLLATCLQHEIDHLNGVLFIDHISKLKRDMVIRKFSKASKRGAV</sequence>
<gene>
    <name evidence="2" type="primary">def</name>
    <name evidence="3" type="ORF">D3218_03535</name>
</gene>
<comment type="catalytic activity">
    <reaction evidence="2">
        <text>N-terminal N-formyl-L-methionyl-[peptide] + H2O = N-terminal L-methionyl-[peptide] + formate</text>
        <dbReference type="Rhea" id="RHEA:24420"/>
        <dbReference type="Rhea" id="RHEA-COMP:10639"/>
        <dbReference type="Rhea" id="RHEA-COMP:10640"/>
        <dbReference type="ChEBI" id="CHEBI:15377"/>
        <dbReference type="ChEBI" id="CHEBI:15740"/>
        <dbReference type="ChEBI" id="CHEBI:49298"/>
        <dbReference type="ChEBI" id="CHEBI:64731"/>
        <dbReference type="EC" id="3.5.1.88"/>
    </reaction>
</comment>
<evidence type="ECO:0000256" key="2">
    <source>
        <dbReference type="HAMAP-Rule" id="MF_00163"/>
    </source>
</evidence>
<dbReference type="OrthoDB" id="9804313at2"/>
<dbReference type="InterPro" id="IPR023635">
    <property type="entry name" value="Peptide_deformylase"/>
</dbReference>
<dbReference type="GO" id="GO:0046872">
    <property type="term" value="F:metal ion binding"/>
    <property type="evidence" value="ECO:0007669"/>
    <property type="project" value="UniProtKB-KW"/>
</dbReference>
<feature type="active site" evidence="2">
    <location>
        <position position="138"/>
    </location>
</feature>
<proteinExistence type="inferred from homology"/>
<feature type="binding site" evidence="2">
    <location>
        <position position="137"/>
    </location>
    <ligand>
        <name>Fe cation</name>
        <dbReference type="ChEBI" id="CHEBI:24875"/>
    </ligand>
</feature>
<dbReference type="HAMAP" id="MF_00163">
    <property type="entry name" value="Pep_deformylase"/>
    <property type="match status" value="1"/>
</dbReference>
<keyword evidence="2" id="KW-0648">Protein biosynthesis</keyword>
<dbReference type="Pfam" id="PF01327">
    <property type="entry name" value="Pep_deformylase"/>
    <property type="match status" value="1"/>
</dbReference>
<comment type="similarity">
    <text evidence="1 2">Belongs to the polypeptide deformylase family.</text>
</comment>
<dbReference type="Gene3D" id="3.90.45.10">
    <property type="entry name" value="Peptide deformylase"/>
    <property type="match status" value="1"/>
</dbReference>
<organism evidence="3 4">
    <name type="scientific">Aureimonas flava</name>
    <dbReference type="NCBI Taxonomy" id="2320271"/>
    <lineage>
        <taxon>Bacteria</taxon>
        <taxon>Pseudomonadati</taxon>
        <taxon>Pseudomonadota</taxon>
        <taxon>Alphaproteobacteria</taxon>
        <taxon>Hyphomicrobiales</taxon>
        <taxon>Aurantimonadaceae</taxon>
        <taxon>Aureimonas</taxon>
    </lineage>
</organism>
<evidence type="ECO:0000313" key="3">
    <source>
        <dbReference type="EMBL" id="RIY02825.1"/>
    </source>
</evidence>
<dbReference type="PANTHER" id="PTHR10458">
    <property type="entry name" value="PEPTIDE DEFORMYLASE"/>
    <property type="match status" value="1"/>
</dbReference>
<feature type="binding site" evidence="2">
    <location>
        <position position="141"/>
    </location>
    <ligand>
        <name>Fe cation</name>
        <dbReference type="ChEBI" id="CHEBI:24875"/>
    </ligand>
</feature>
<comment type="cofactor">
    <cofactor evidence="2">
        <name>Fe(2+)</name>
        <dbReference type="ChEBI" id="CHEBI:29033"/>
    </cofactor>
    <text evidence="2">Binds 1 Fe(2+) ion.</text>
</comment>
<keyword evidence="2 3" id="KW-0378">Hydrolase</keyword>
<name>A0A3A1WQ24_9HYPH</name>
<feature type="binding site" evidence="2">
    <location>
        <position position="95"/>
    </location>
    <ligand>
        <name>Fe cation</name>
        <dbReference type="ChEBI" id="CHEBI:24875"/>
    </ligand>
</feature>
<dbReference type="InterPro" id="IPR036821">
    <property type="entry name" value="Peptide_deformylase_sf"/>
</dbReference>
<dbReference type="EC" id="3.5.1.88" evidence="2"/>
<accession>A0A3A1WQ24</accession>